<reference evidence="9 10" key="1">
    <citation type="submission" date="2015-07" db="EMBL/GenBank/DDBJ databases">
        <title>Whole genome sequence of Thermanaerothrix daxensis DSM 23592.</title>
        <authorList>
            <person name="Hemp J."/>
            <person name="Ward L.M."/>
            <person name="Pace L.A."/>
            <person name="Fischer W.W."/>
        </authorList>
    </citation>
    <scope>NUCLEOTIDE SEQUENCE [LARGE SCALE GENOMIC DNA]</scope>
    <source>
        <strain evidence="9 10">GNS-1</strain>
    </source>
</reference>
<evidence type="ECO:0000313" key="9">
    <source>
        <dbReference type="EMBL" id="KPL83288.1"/>
    </source>
</evidence>
<organism evidence="9 10">
    <name type="scientific">Thermanaerothrix daxensis</name>
    <dbReference type="NCBI Taxonomy" id="869279"/>
    <lineage>
        <taxon>Bacteria</taxon>
        <taxon>Bacillati</taxon>
        <taxon>Chloroflexota</taxon>
        <taxon>Anaerolineae</taxon>
        <taxon>Anaerolineales</taxon>
        <taxon>Anaerolineaceae</taxon>
        <taxon>Thermanaerothrix</taxon>
    </lineage>
</organism>
<proteinExistence type="inferred from homology"/>
<keyword evidence="4 8" id="KW-0689">Ribosomal protein</keyword>
<dbReference type="GO" id="GO:0005737">
    <property type="term" value="C:cytoplasm"/>
    <property type="evidence" value="ECO:0007669"/>
    <property type="project" value="UniProtKB-ARBA"/>
</dbReference>
<evidence type="ECO:0000256" key="1">
    <source>
        <dbReference type="ARBA" id="ARBA00009512"/>
    </source>
</evidence>
<keyword evidence="3 8" id="KW-0694">RNA-binding</keyword>
<dbReference type="PATRIC" id="fig|869279.4.peg.2464"/>
<dbReference type="GO" id="GO:0006412">
    <property type="term" value="P:translation"/>
    <property type="evidence" value="ECO:0007669"/>
    <property type="project" value="UniProtKB-UniRule"/>
</dbReference>
<dbReference type="GO" id="GO:0005840">
    <property type="term" value="C:ribosome"/>
    <property type="evidence" value="ECO:0007669"/>
    <property type="project" value="UniProtKB-KW"/>
</dbReference>
<dbReference type="AlphaFoldDB" id="A0A0P6Y2I4"/>
<dbReference type="PANTHER" id="PTHR21011:SF1">
    <property type="entry name" value="SMALL RIBOSOMAL SUBUNIT PROTEIN BS6M"/>
    <property type="match status" value="1"/>
</dbReference>
<name>A0A0P6Y2I4_9CHLR</name>
<keyword evidence="10" id="KW-1185">Reference proteome</keyword>
<dbReference type="InterPro" id="IPR035980">
    <property type="entry name" value="Ribosomal_bS6_sf"/>
</dbReference>
<dbReference type="InterPro" id="IPR020814">
    <property type="entry name" value="Ribosomal_S6_plastid/chlpt"/>
</dbReference>
<dbReference type="GO" id="GO:1990904">
    <property type="term" value="C:ribonucleoprotein complex"/>
    <property type="evidence" value="ECO:0007669"/>
    <property type="project" value="UniProtKB-KW"/>
</dbReference>
<dbReference type="RefSeq" id="WP_054521709.1">
    <property type="nucleotide sequence ID" value="NZ_LGKO01000004.1"/>
</dbReference>
<dbReference type="OrthoDB" id="9812702at2"/>
<sequence>MRAYELVFIVQPELDEAALQGVIEKVKGWITEAGGTISKVDLWGKRRLAYPIRKRHEGHYVLFEMQMPPAYSAELERNLRYFEPVMRFLIVNRA</sequence>
<dbReference type="HAMAP" id="MF_00360">
    <property type="entry name" value="Ribosomal_bS6"/>
    <property type="match status" value="1"/>
</dbReference>
<dbReference type="Gene3D" id="3.30.70.60">
    <property type="match status" value="1"/>
</dbReference>
<evidence type="ECO:0000313" key="10">
    <source>
        <dbReference type="Proteomes" id="UP000050544"/>
    </source>
</evidence>
<comment type="similarity">
    <text evidence="1 8">Belongs to the bacterial ribosomal protein bS6 family.</text>
</comment>
<comment type="caution">
    <text evidence="9">The sequence shown here is derived from an EMBL/GenBank/DDBJ whole genome shotgun (WGS) entry which is preliminary data.</text>
</comment>
<gene>
    <name evidence="8" type="primary">rpsF</name>
    <name evidence="9" type="ORF">SE15_08665</name>
</gene>
<dbReference type="CDD" id="cd00473">
    <property type="entry name" value="bS6"/>
    <property type="match status" value="1"/>
</dbReference>
<dbReference type="PROSITE" id="PS01048">
    <property type="entry name" value="RIBOSOMAL_S6"/>
    <property type="match status" value="1"/>
</dbReference>
<evidence type="ECO:0000256" key="6">
    <source>
        <dbReference type="ARBA" id="ARBA00035104"/>
    </source>
</evidence>
<dbReference type="PANTHER" id="PTHR21011">
    <property type="entry name" value="MITOCHONDRIAL 28S RIBOSOMAL PROTEIN S6"/>
    <property type="match status" value="1"/>
</dbReference>
<dbReference type="SUPFAM" id="SSF54995">
    <property type="entry name" value="Ribosomal protein S6"/>
    <property type="match status" value="1"/>
</dbReference>
<evidence type="ECO:0000256" key="4">
    <source>
        <dbReference type="ARBA" id="ARBA00022980"/>
    </source>
</evidence>
<evidence type="ECO:0000256" key="3">
    <source>
        <dbReference type="ARBA" id="ARBA00022884"/>
    </source>
</evidence>
<keyword evidence="2 8" id="KW-0699">rRNA-binding</keyword>
<dbReference type="NCBIfam" id="TIGR00166">
    <property type="entry name" value="S6"/>
    <property type="match status" value="1"/>
</dbReference>
<dbReference type="Proteomes" id="UP000050544">
    <property type="component" value="Unassembled WGS sequence"/>
</dbReference>
<dbReference type="EMBL" id="LGKO01000004">
    <property type="protein sequence ID" value="KPL83288.1"/>
    <property type="molecule type" value="Genomic_DNA"/>
</dbReference>
<dbReference type="STRING" id="869279.SE15_08665"/>
<evidence type="ECO:0000256" key="5">
    <source>
        <dbReference type="ARBA" id="ARBA00023274"/>
    </source>
</evidence>
<dbReference type="InterPro" id="IPR014717">
    <property type="entry name" value="Transl_elong_EF1B/ribsomal_bS6"/>
</dbReference>
<evidence type="ECO:0000256" key="7">
    <source>
        <dbReference type="ARBA" id="ARBA00035294"/>
    </source>
</evidence>
<evidence type="ECO:0000256" key="8">
    <source>
        <dbReference type="HAMAP-Rule" id="MF_00360"/>
    </source>
</evidence>
<accession>A0A0P6Y2I4</accession>
<dbReference type="InterPro" id="IPR020815">
    <property type="entry name" value="Ribosomal_bS6_CS"/>
</dbReference>
<protein>
    <recommendedName>
        <fullName evidence="7 8">Small ribosomal subunit protein bS6</fullName>
    </recommendedName>
</protein>
<keyword evidence="5 8" id="KW-0687">Ribonucleoprotein</keyword>
<dbReference type="InterPro" id="IPR000529">
    <property type="entry name" value="Ribosomal_bS6"/>
</dbReference>
<comment type="function">
    <text evidence="6 8">Binds together with bS18 to 16S ribosomal RNA.</text>
</comment>
<dbReference type="GO" id="GO:0070181">
    <property type="term" value="F:small ribosomal subunit rRNA binding"/>
    <property type="evidence" value="ECO:0007669"/>
    <property type="project" value="TreeGrafter"/>
</dbReference>
<dbReference type="GO" id="GO:0003735">
    <property type="term" value="F:structural constituent of ribosome"/>
    <property type="evidence" value="ECO:0007669"/>
    <property type="project" value="InterPro"/>
</dbReference>
<evidence type="ECO:0000256" key="2">
    <source>
        <dbReference type="ARBA" id="ARBA00022730"/>
    </source>
</evidence>
<dbReference type="Pfam" id="PF01250">
    <property type="entry name" value="Ribosomal_S6"/>
    <property type="match status" value="1"/>
</dbReference>